<dbReference type="SUPFAM" id="SSF53254">
    <property type="entry name" value="Phosphoglycerate mutase-like"/>
    <property type="match status" value="1"/>
</dbReference>
<evidence type="ECO:0000313" key="2">
    <source>
        <dbReference type="Proteomes" id="UP000664382"/>
    </source>
</evidence>
<protein>
    <submittedName>
        <fullName evidence="1">Histidine phosphatase family protein</fullName>
    </submittedName>
</protein>
<dbReference type="InterPro" id="IPR013078">
    <property type="entry name" value="His_Pase_superF_clade-1"/>
</dbReference>
<dbReference type="Pfam" id="PF00300">
    <property type="entry name" value="His_Phos_1"/>
    <property type="match status" value="1"/>
</dbReference>
<reference evidence="1" key="1">
    <citation type="submission" date="2021-03" db="EMBL/GenBank/DDBJ databases">
        <title>Leucobacter chromiisoli sp. nov., isolated from chromium-containing soil of chemical plant.</title>
        <authorList>
            <person name="Xu Z."/>
        </authorList>
    </citation>
    <scope>NUCLEOTIDE SEQUENCE</scope>
    <source>
        <strain evidence="1">S27</strain>
    </source>
</reference>
<dbReference type="SMART" id="SM00855">
    <property type="entry name" value="PGAM"/>
    <property type="match status" value="1"/>
</dbReference>
<keyword evidence="2" id="KW-1185">Reference proteome</keyword>
<dbReference type="AlphaFoldDB" id="A0A939MGL7"/>
<dbReference type="CDD" id="cd07067">
    <property type="entry name" value="HP_PGM_like"/>
    <property type="match status" value="1"/>
</dbReference>
<name>A0A939MGL7_9MICO</name>
<dbReference type="RefSeq" id="WP_208095165.1">
    <property type="nucleotide sequence ID" value="NZ_JAGDYM010000002.1"/>
</dbReference>
<proteinExistence type="predicted"/>
<gene>
    <name evidence="1" type="ORF">J4H92_01030</name>
</gene>
<dbReference type="InterPro" id="IPR050275">
    <property type="entry name" value="PGM_Phosphatase"/>
</dbReference>
<accession>A0A939MGL7</accession>
<comment type="caution">
    <text evidence="1">The sequence shown here is derived from an EMBL/GenBank/DDBJ whole genome shotgun (WGS) entry which is preliminary data.</text>
</comment>
<dbReference type="InterPro" id="IPR029033">
    <property type="entry name" value="His_PPase_superfam"/>
</dbReference>
<dbReference type="PANTHER" id="PTHR48100">
    <property type="entry name" value="BROAD-SPECIFICITY PHOSPHATASE YOR283W-RELATED"/>
    <property type="match status" value="1"/>
</dbReference>
<dbReference type="Gene3D" id="3.40.50.1240">
    <property type="entry name" value="Phosphoglycerate mutase-like"/>
    <property type="match status" value="1"/>
</dbReference>
<organism evidence="1 2">
    <name type="scientific">Leucobacter weissii</name>
    <dbReference type="NCBI Taxonomy" id="1983706"/>
    <lineage>
        <taxon>Bacteria</taxon>
        <taxon>Bacillati</taxon>
        <taxon>Actinomycetota</taxon>
        <taxon>Actinomycetes</taxon>
        <taxon>Micrococcales</taxon>
        <taxon>Microbacteriaceae</taxon>
        <taxon>Leucobacter</taxon>
    </lineage>
</organism>
<dbReference type="EMBL" id="JAGDYM010000002">
    <property type="protein sequence ID" value="MBO1900528.1"/>
    <property type="molecule type" value="Genomic_DNA"/>
</dbReference>
<dbReference type="GO" id="GO:0005737">
    <property type="term" value="C:cytoplasm"/>
    <property type="evidence" value="ECO:0007669"/>
    <property type="project" value="TreeGrafter"/>
</dbReference>
<dbReference type="PANTHER" id="PTHR48100:SF51">
    <property type="entry name" value="PHOSPHOGLYCERATE MUTASE"/>
    <property type="match status" value="1"/>
</dbReference>
<sequence>MSDRLLHLVRHGEVHNPDGVLYGRLPGFGLSERGRRMAEAAALELRASDRTVAQLVASPLQRAQESAAPIAQLLGLETRIDERLIEPTNAFEGLVRDGGRSAFRNPRYWHRFWNPFLPSWGEPYRRIANRVRAAMDDAWEASREGDIVMVSHQAVIWAAHRDIGGEPLFHNPAKRRCELSSITTFERRGGRWYEVDYRTPGAGLAEGSIDVGAV</sequence>
<dbReference type="GO" id="GO:0016791">
    <property type="term" value="F:phosphatase activity"/>
    <property type="evidence" value="ECO:0007669"/>
    <property type="project" value="TreeGrafter"/>
</dbReference>
<dbReference type="Proteomes" id="UP000664382">
    <property type="component" value="Unassembled WGS sequence"/>
</dbReference>
<evidence type="ECO:0000313" key="1">
    <source>
        <dbReference type="EMBL" id="MBO1900528.1"/>
    </source>
</evidence>